<reference evidence="4" key="1">
    <citation type="journal article" date="2020" name="Stud. Mycol.">
        <title>101 Dothideomycetes genomes: a test case for predicting lifestyles and emergence of pathogens.</title>
        <authorList>
            <person name="Haridas S."/>
            <person name="Albert R."/>
            <person name="Binder M."/>
            <person name="Bloem J."/>
            <person name="Labutti K."/>
            <person name="Salamov A."/>
            <person name="Andreopoulos B."/>
            <person name="Baker S."/>
            <person name="Barry K."/>
            <person name="Bills G."/>
            <person name="Bluhm B."/>
            <person name="Cannon C."/>
            <person name="Castanera R."/>
            <person name="Culley D."/>
            <person name="Daum C."/>
            <person name="Ezra D."/>
            <person name="Gonzalez J."/>
            <person name="Henrissat B."/>
            <person name="Kuo A."/>
            <person name="Liang C."/>
            <person name="Lipzen A."/>
            <person name="Lutzoni F."/>
            <person name="Magnuson J."/>
            <person name="Mondo S."/>
            <person name="Nolan M."/>
            <person name="Ohm R."/>
            <person name="Pangilinan J."/>
            <person name="Park H.-J."/>
            <person name="Ramirez L."/>
            <person name="Alfaro M."/>
            <person name="Sun H."/>
            <person name="Tritt A."/>
            <person name="Yoshinaga Y."/>
            <person name="Zwiers L.-H."/>
            <person name="Turgeon B."/>
            <person name="Goodwin S."/>
            <person name="Spatafora J."/>
            <person name="Crous P."/>
            <person name="Grigoriev I."/>
        </authorList>
    </citation>
    <scope>NUCLEOTIDE SEQUENCE</scope>
    <source>
        <strain evidence="4">HMLAC05119</strain>
    </source>
</reference>
<evidence type="ECO:0000256" key="2">
    <source>
        <dbReference type="SAM" id="MobiDB-lite"/>
    </source>
</evidence>
<dbReference type="PROSITE" id="PS50157">
    <property type="entry name" value="ZINC_FINGER_C2H2_2"/>
    <property type="match status" value="1"/>
</dbReference>
<feature type="region of interest" description="Disordered" evidence="2">
    <location>
        <begin position="224"/>
        <end position="424"/>
    </location>
</feature>
<organism evidence="4 5">
    <name type="scientific">Ampelomyces quisqualis</name>
    <name type="common">Powdery mildew agent</name>
    <dbReference type="NCBI Taxonomy" id="50730"/>
    <lineage>
        <taxon>Eukaryota</taxon>
        <taxon>Fungi</taxon>
        <taxon>Dikarya</taxon>
        <taxon>Ascomycota</taxon>
        <taxon>Pezizomycotina</taxon>
        <taxon>Dothideomycetes</taxon>
        <taxon>Pleosporomycetidae</taxon>
        <taxon>Pleosporales</taxon>
        <taxon>Pleosporineae</taxon>
        <taxon>Phaeosphaeriaceae</taxon>
        <taxon>Ampelomyces</taxon>
    </lineage>
</organism>
<feature type="domain" description="C2H2-type" evidence="3">
    <location>
        <begin position="207"/>
        <end position="237"/>
    </location>
</feature>
<dbReference type="EMBL" id="ML979132">
    <property type="protein sequence ID" value="KAF1920239.1"/>
    <property type="molecule type" value="Genomic_DNA"/>
</dbReference>
<dbReference type="OrthoDB" id="8117402at2759"/>
<keyword evidence="5" id="KW-1185">Reference proteome</keyword>
<feature type="compositionally biased region" description="Polar residues" evidence="2">
    <location>
        <begin position="329"/>
        <end position="344"/>
    </location>
</feature>
<feature type="compositionally biased region" description="Acidic residues" evidence="2">
    <location>
        <begin position="264"/>
        <end position="273"/>
    </location>
</feature>
<feature type="compositionally biased region" description="Basic and acidic residues" evidence="2">
    <location>
        <begin position="274"/>
        <end position="283"/>
    </location>
</feature>
<feature type="compositionally biased region" description="Pro residues" evidence="2">
    <location>
        <begin position="88"/>
        <end position="103"/>
    </location>
</feature>
<evidence type="ECO:0000313" key="4">
    <source>
        <dbReference type="EMBL" id="KAF1920239.1"/>
    </source>
</evidence>
<feature type="region of interest" description="Disordered" evidence="2">
    <location>
        <begin position="120"/>
        <end position="139"/>
    </location>
</feature>
<dbReference type="GO" id="GO:0008270">
    <property type="term" value="F:zinc ion binding"/>
    <property type="evidence" value="ECO:0007669"/>
    <property type="project" value="UniProtKB-KW"/>
</dbReference>
<feature type="compositionally biased region" description="Basic and acidic residues" evidence="2">
    <location>
        <begin position="315"/>
        <end position="326"/>
    </location>
</feature>
<feature type="region of interest" description="Disordered" evidence="2">
    <location>
        <begin position="150"/>
        <end position="194"/>
    </location>
</feature>
<keyword evidence="1" id="KW-0479">Metal-binding</keyword>
<dbReference type="Proteomes" id="UP000800096">
    <property type="component" value="Unassembled WGS sequence"/>
</dbReference>
<feature type="compositionally biased region" description="Polar residues" evidence="2">
    <location>
        <begin position="126"/>
        <end position="138"/>
    </location>
</feature>
<accession>A0A6A5QY75</accession>
<keyword evidence="1" id="KW-0863">Zinc-finger</keyword>
<feature type="region of interest" description="Disordered" evidence="2">
    <location>
        <begin position="1"/>
        <end position="108"/>
    </location>
</feature>
<feature type="compositionally biased region" description="Low complexity" evidence="2">
    <location>
        <begin position="13"/>
        <end position="36"/>
    </location>
</feature>
<name>A0A6A5QY75_AMPQU</name>
<protein>
    <recommendedName>
        <fullName evidence="3">C2H2-type domain-containing protein</fullName>
    </recommendedName>
</protein>
<sequence length="486" mass="50572">MAATTRAITPTHTGPFATPNGPTTPAAAARTAHGAPSFGTHLTNSPRGLSPRASPQPVSGAMALAEERQHRHSTSRPPSPTHANAPSLPHPRPSNAVPGPPPADAHDKLSKPAIAIAPTIGLPGENMQTSPLSLSSYGEDTATATAASALEASAGSKANADQENPPPPPQHQQHHHHHQLIAPNPGDHASNRAFTPMNALPAKHRPHTCFKCGRRFARGDALARHNKGQGGCAGRRSSFGMDDDLGDGKGDGDMDGVVYTGEHDGDDGDDDENDGRRVSEPARKRQNTGNSAQGSNVFAQGGMTESPKPLSPRQQEQHRLGGRDHSLPGSRSPNMSHPLHQQSVHRGAGRGTPPMGLAPPAAGSGPHLPSLPGLTALASKASSQSSKTNGPGILQLSAMGAPGGAVSQPGSRSSPGGSGSSMREVMGGQVDVWQYVREMEARMQRTEKDHTDMIATLQNEVTTLRAQLAQQHVNSTQAQQQHGQSP</sequence>
<feature type="compositionally biased region" description="Polar residues" evidence="2">
    <location>
        <begin position="287"/>
        <end position="298"/>
    </location>
</feature>
<feature type="compositionally biased region" description="Low complexity" evidence="2">
    <location>
        <begin position="374"/>
        <end position="388"/>
    </location>
</feature>
<dbReference type="AlphaFoldDB" id="A0A6A5QY75"/>
<dbReference type="InterPro" id="IPR013087">
    <property type="entry name" value="Znf_C2H2_type"/>
</dbReference>
<proteinExistence type="predicted"/>
<keyword evidence="1" id="KW-0862">Zinc</keyword>
<evidence type="ECO:0000313" key="5">
    <source>
        <dbReference type="Proteomes" id="UP000800096"/>
    </source>
</evidence>
<evidence type="ECO:0000256" key="1">
    <source>
        <dbReference type="PROSITE-ProRule" id="PRU00042"/>
    </source>
</evidence>
<feature type="compositionally biased region" description="Polar residues" evidence="2">
    <location>
        <begin position="1"/>
        <end position="12"/>
    </location>
</feature>
<gene>
    <name evidence="4" type="ORF">BDU57DRAFT_561155</name>
</gene>
<evidence type="ECO:0000259" key="3">
    <source>
        <dbReference type="PROSITE" id="PS50157"/>
    </source>
</evidence>